<evidence type="ECO:0000313" key="2">
    <source>
        <dbReference type="EMBL" id="MCI14528.1"/>
    </source>
</evidence>
<dbReference type="PANTHER" id="PTHR46890">
    <property type="entry name" value="NON-LTR RETROLELEMENT REVERSE TRANSCRIPTASE-LIKE PROTEIN-RELATED"/>
    <property type="match status" value="1"/>
</dbReference>
<dbReference type="Pfam" id="PF00078">
    <property type="entry name" value="RVT_1"/>
    <property type="match status" value="1"/>
</dbReference>
<organism evidence="2 3">
    <name type="scientific">Trifolium medium</name>
    <dbReference type="NCBI Taxonomy" id="97028"/>
    <lineage>
        <taxon>Eukaryota</taxon>
        <taxon>Viridiplantae</taxon>
        <taxon>Streptophyta</taxon>
        <taxon>Embryophyta</taxon>
        <taxon>Tracheophyta</taxon>
        <taxon>Spermatophyta</taxon>
        <taxon>Magnoliopsida</taxon>
        <taxon>eudicotyledons</taxon>
        <taxon>Gunneridae</taxon>
        <taxon>Pentapetalae</taxon>
        <taxon>rosids</taxon>
        <taxon>fabids</taxon>
        <taxon>Fabales</taxon>
        <taxon>Fabaceae</taxon>
        <taxon>Papilionoideae</taxon>
        <taxon>50 kb inversion clade</taxon>
        <taxon>NPAAA clade</taxon>
        <taxon>Hologalegina</taxon>
        <taxon>IRL clade</taxon>
        <taxon>Trifolieae</taxon>
        <taxon>Trifolium</taxon>
    </lineage>
</organism>
<sequence length="166" mass="18951">PVTKEEVSAALNSMKPYKAPDPDGFQCIFFKQYWHIVGDDIFKLVKTAFHTGYFDPAISETLMSLIPKIEPPTSFKDFRPISLCNIVYEIITKVVVLRLRPILDSIIGPYQSSFLPGRGTSDNAIVLQEIIHFMRKSKKNKGYVAFKLDLDTTTFLTLGHTFFQQR</sequence>
<protein>
    <submittedName>
        <fullName evidence="2">RNA-directed DNA polymerase (Reverse transcriptase)</fullName>
    </submittedName>
</protein>
<name>A0A392PR14_9FABA</name>
<dbReference type="SUPFAM" id="SSF56672">
    <property type="entry name" value="DNA/RNA polymerases"/>
    <property type="match status" value="1"/>
</dbReference>
<evidence type="ECO:0000259" key="1">
    <source>
        <dbReference type="Pfam" id="PF00078"/>
    </source>
</evidence>
<dbReference type="PANTHER" id="PTHR46890:SF48">
    <property type="entry name" value="RNA-DIRECTED DNA POLYMERASE"/>
    <property type="match status" value="1"/>
</dbReference>
<keyword evidence="3" id="KW-1185">Reference proteome</keyword>
<dbReference type="InterPro" id="IPR052343">
    <property type="entry name" value="Retrotransposon-Effector_Assoc"/>
</dbReference>
<evidence type="ECO:0000313" key="3">
    <source>
        <dbReference type="Proteomes" id="UP000265520"/>
    </source>
</evidence>
<reference evidence="2 3" key="1">
    <citation type="journal article" date="2018" name="Front. Plant Sci.">
        <title>Red Clover (Trifolium pratense) and Zigzag Clover (T. medium) - A Picture of Genomic Similarities and Differences.</title>
        <authorList>
            <person name="Dluhosova J."/>
            <person name="Istvanek J."/>
            <person name="Nedelnik J."/>
            <person name="Repkova J."/>
        </authorList>
    </citation>
    <scope>NUCLEOTIDE SEQUENCE [LARGE SCALE GENOMIC DNA]</scope>
    <source>
        <strain evidence="3">cv. 10/8</strain>
        <tissue evidence="2">Leaf</tissue>
    </source>
</reference>
<dbReference type="AlphaFoldDB" id="A0A392PR14"/>
<accession>A0A392PR14</accession>
<proteinExistence type="predicted"/>
<comment type="caution">
    <text evidence="2">The sequence shown here is derived from an EMBL/GenBank/DDBJ whole genome shotgun (WGS) entry which is preliminary data.</text>
</comment>
<dbReference type="InterPro" id="IPR043502">
    <property type="entry name" value="DNA/RNA_pol_sf"/>
</dbReference>
<dbReference type="GO" id="GO:0003964">
    <property type="term" value="F:RNA-directed DNA polymerase activity"/>
    <property type="evidence" value="ECO:0007669"/>
    <property type="project" value="UniProtKB-KW"/>
</dbReference>
<keyword evidence="2" id="KW-0695">RNA-directed DNA polymerase</keyword>
<keyword evidence="2" id="KW-0808">Transferase</keyword>
<dbReference type="InterPro" id="IPR000477">
    <property type="entry name" value="RT_dom"/>
</dbReference>
<dbReference type="EMBL" id="LXQA010092758">
    <property type="protein sequence ID" value="MCI14528.1"/>
    <property type="molecule type" value="Genomic_DNA"/>
</dbReference>
<feature type="non-terminal residue" evidence="2">
    <location>
        <position position="1"/>
    </location>
</feature>
<dbReference type="Proteomes" id="UP000265520">
    <property type="component" value="Unassembled WGS sequence"/>
</dbReference>
<keyword evidence="2" id="KW-0548">Nucleotidyltransferase</keyword>
<feature type="domain" description="Reverse transcriptase" evidence="1">
    <location>
        <begin position="75"/>
        <end position="146"/>
    </location>
</feature>